<dbReference type="InterPro" id="IPR010997">
    <property type="entry name" value="HRDC-like_sf"/>
</dbReference>
<reference evidence="5 6" key="1">
    <citation type="submission" date="2019-03" db="EMBL/GenBank/DDBJ databases">
        <title>An improved genome assembly of the fluke Schistosoma japonicum.</title>
        <authorList>
            <person name="Hu W."/>
            <person name="Luo F."/>
            <person name="Yin M."/>
            <person name="Mo X."/>
            <person name="Sun C."/>
            <person name="Wu Q."/>
            <person name="Zhu B."/>
            <person name="Xiang M."/>
            <person name="Wang J."/>
            <person name="Wang Y."/>
            <person name="Zhang T."/>
            <person name="Xu B."/>
            <person name="Zheng H."/>
            <person name="Feng Z."/>
        </authorList>
    </citation>
    <scope>NUCLEOTIDE SEQUENCE [LARGE SCALE GENOMIC DNA]</scope>
    <source>
        <strain evidence="5">HuSjv2</strain>
        <tissue evidence="5">Worms</tissue>
    </source>
</reference>
<dbReference type="Gene3D" id="1.20.1250.40">
    <property type="match status" value="1"/>
</dbReference>
<keyword evidence="6" id="KW-1185">Reference proteome</keyword>
<keyword evidence="5" id="KW-0804">Transcription</keyword>
<evidence type="ECO:0000256" key="3">
    <source>
        <dbReference type="ARBA" id="ARBA00025724"/>
    </source>
</evidence>
<dbReference type="GO" id="GO:0000166">
    <property type="term" value="F:nucleotide binding"/>
    <property type="evidence" value="ECO:0007669"/>
    <property type="project" value="InterPro"/>
</dbReference>
<dbReference type="EMBL" id="SKCS01000123">
    <property type="protein sequence ID" value="TNN16232.1"/>
    <property type="molecule type" value="Genomic_DNA"/>
</dbReference>
<evidence type="ECO:0000256" key="2">
    <source>
        <dbReference type="ARBA" id="ARBA00023242"/>
    </source>
</evidence>
<comment type="subcellular location">
    <subcellularLocation>
        <location evidence="1">Nucleus</location>
    </subcellularLocation>
</comment>
<proteinExistence type="inferred from homology"/>
<dbReference type="SUPFAM" id="SSF47819">
    <property type="entry name" value="HRDC-like"/>
    <property type="match status" value="1"/>
</dbReference>
<dbReference type="InterPro" id="IPR005574">
    <property type="entry name" value="Rpb4/RPC9"/>
</dbReference>
<dbReference type="GO" id="GO:0005634">
    <property type="term" value="C:nucleus"/>
    <property type="evidence" value="ECO:0007669"/>
    <property type="project" value="UniProtKB-SubCell"/>
</dbReference>
<evidence type="ECO:0000313" key="6">
    <source>
        <dbReference type="Proteomes" id="UP000311919"/>
    </source>
</evidence>
<keyword evidence="2" id="KW-0539">Nucleus</keyword>
<evidence type="ECO:0000313" key="5">
    <source>
        <dbReference type="EMBL" id="TNN16232.1"/>
    </source>
</evidence>
<dbReference type="GO" id="GO:0006352">
    <property type="term" value="P:DNA-templated transcription initiation"/>
    <property type="evidence" value="ECO:0007669"/>
    <property type="project" value="InterPro"/>
</dbReference>
<evidence type="ECO:0000256" key="1">
    <source>
        <dbReference type="ARBA" id="ARBA00004123"/>
    </source>
</evidence>
<evidence type="ECO:0000259" key="4">
    <source>
        <dbReference type="SMART" id="SM00657"/>
    </source>
</evidence>
<dbReference type="InterPro" id="IPR045222">
    <property type="entry name" value="Rpb4-like"/>
</dbReference>
<accession>A0A4Z2DIF9</accession>
<name>A0A4Z2DIF9_SCHJA</name>
<dbReference type="InterPro" id="IPR038324">
    <property type="entry name" value="Rpb4/RPC9_sf"/>
</dbReference>
<dbReference type="STRING" id="6182.A0A4Z2DIF9"/>
<keyword evidence="5" id="KW-0240">DNA-directed RNA polymerase</keyword>
<comment type="caution">
    <text evidence="5">The sequence shown here is derived from an EMBL/GenBank/DDBJ whole genome shotgun (WGS) entry which is preliminary data.</text>
</comment>
<dbReference type="OrthoDB" id="2186918at2759"/>
<dbReference type="Proteomes" id="UP000311919">
    <property type="component" value="Unassembled WGS sequence"/>
</dbReference>
<protein>
    <submittedName>
        <fullName evidence="5">DNA-directed RNA polymerase II subunit RPB4 isoform 1</fullName>
    </submittedName>
</protein>
<organism evidence="5 6">
    <name type="scientific">Schistosoma japonicum</name>
    <name type="common">Blood fluke</name>
    <dbReference type="NCBI Taxonomy" id="6182"/>
    <lineage>
        <taxon>Eukaryota</taxon>
        <taxon>Metazoa</taxon>
        <taxon>Spiralia</taxon>
        <taxon>Lophotrochozoa</taxon>
        <taxon>Platyhelminthes</taxon>
        <taxon>Trematoda</taxon>
        <taxon>Digenea</taxon>
        <taxon>Strigeidida</taxon>
        <taxon>Schistosomatoidea</taxon>
        <taxon>Schistosomatidae</taxon>
        <taxon>Schistosoma</taxon>
    </lineage>
</organism>
<dbReference type="AlphaFoldDB" id="A0A4Z2DIF9"/>
<dbReference type="InterPro" id="IPR006590">
    <property type="entry name" value="RNA_pol_Rpb4/RPC9_core"/>
</dbReference>
<dbReference type="SMART" id="SM00657">
    <property type="entry name" value="RPOL4c"/>
    <property type="match status" value="1"/>
</dbReference>
<gene>
    <name evidence="5" type="ORF">EWB00_000617</name>
</gene>
<feature type="domain" description="RNA polymerase Rpb4/RPC9 core" evidence="4">
    <location>
        <begin position="20"/>
        <end position="154"/>
    </location>
</feature>
<dbReference type="Pfam" id="PF03874">
    <property type="entry name" value="RNA_pol_Rpb4"/>
    <property type="match status" value="1"/>
</dbReference>
<dbReference type="GO" id="GO:0000428">
    <property type="term" value="C:DNA-directed RNA polymerase complex"/>
    <property type="evidence" value="ECO:0007669"/>
    <property type="project" value="UniProtKB-KW"/>
</dbReference>
<dbReference type="PANTHER" id="PTHR21297">
    <property type="entry name" value="DNA-DIRECTED RNA POLYMERASE II"/>
    <property type="match status" value="1"/>
</dbReference>
<comment type="similarity">
    <text evidence="3">Belongs to the eukaryotic RPB4 RNA polymerase subunit family.</text>
</comment>
<sequence length="155" mass="17809">MSQMHAVADDFDASELKFSKEFENADTLMLAEVKILLEHSVCLQIINSTSFLILKKEQNENATIHELELSPVFTKTLNYVTQFSKFNNRETIESVRNLLTQKRFHNFELAALANLLPDTAEESKALIPSLDSPRFTEEELQQLLDEIQSKRSFQS</sequence>